<dbReference type="SUPFAM" id="SSF103481">
    <property type="entry name" value="Multidrug resistance efflux transporter EmrE"/>
    <property type="match status" value="2"/>
</dbReference>
<keyword evidence="1" id="KW-0472">Membrane</keyword>
<comment type="caution">
    <text evidence="3">The sequence shown here is derived from an EMBL/GenBank/DDBJ whole genome shotgun (WGS) entry which is preliminary data.</text>
</comment>
<feature type="transmembrane region" description="Helical" evidence="1">
    <location>
        <begin position="142"/>
        <end position="161"/>
    </location>
</feature>
<feature type="domain" description="EamA" evidence="2">
    <location>
        <begin position="167"/>
        <end position="303"/>
    </location>
</feature>
<feature type="transmembrane region" description="Helical" evidence="1">
    <location>
        <begin position="110"/>
        <end position="130"/>
    </location>
</feature>
<feature type="transmembrane region" description="Helical" evidence="1">
    <location>
        <begin position="233"/>
        <end position="253"/>
    </location>
</feature>
<dbReference type="PROSITE" id="PS51257">
    <property type="entry name" value="PROKAR_LIPOPROTEIN"/>
    <property type="match status" value="1"/>
</dbReference>
<reference evidence="3 4" key="1">
    <citation type="submission" date="2023-06" db="EMBL/GenBank/DDBJ databases">
        <title>Genome sequence of Methancorpusculaceae sp. Cs1.</title>
        <authorList>
            <person name="Protasov E."/>
            <person name="Platt K."/>
            <person name="Poehlein A."/>
            <person name="Daniel R."/>
            <person name="Brune A."/>
        </authorList>
    </citation>
    <scope>NUCLEOTIDE SEQUENCE [LARGE SCALE GENOMIC DNA]</scope>
    <source>
        <strain evidence="3 4">Cs1</strain>
    </source>
</reference>
<feature type="domain" description="EamA" evidence="2">
    <location>
        <begin position="15"/>
        <end position="153"/>
    </location>
</feature>
<feature type="transmembrane region" description="Helical" evidence="1">
    <location>
        <begin position="199"/>
        <end position="221"/>
    </location>
</feature>
<feature type="transmembrane region" description="Helical" evidence="1">
    <location>
        <begin position="167"/>
        <end position="187"/>
    </location>
</feature>
<evidence type="ECO:0000313" key="3">
    <source>
        <dbReference type="EMBL" id="MDV0443080.1"/>
    </source>
</evidence>
<organism evidence="3 4">
    <name type="scientific">Methanorbis rubei</name>
    <dbReference type="NCBI Taxonomy" id="3028300"/>
    <lineage>
        <taxon>Archaea</taxon>
        <taxon>Methanobacteriati</taxon>
        <taxon>Methanobacteriota</taxon>
        <taxon>Stenosarchaea group</taxon>
        <taxon>Methanomicrobia</taxon>
        <taxon>Methanomicrobiales</taxon>
        <taxon>Methanocorpusculaceae</taxon>
        <taxon>Methanorbis</taxon>
    </lineage>
</organism>
<dbReference type="EMBL" id="JAWDKB010000002">
    <property type="protein sequence ID" value="MDV0443080.1"/>
    <property type="molecule type" value="Genomic_DNA"/>
</dbReference>
<feature type="transmembrane region" description="Helical" evidence="1">
    <location>
        <begin position="49"/>
        <end position="67"/>
    </location>
</feature>
<dbReference type="PANTHER" id="PTHR22911">
    <property type="entry name" value="ACYL-MALONYL CONDENSING ENZYME-RELATED"/>
    <property type="match status" value="1"/>
</dbReference>
<accession>A0AAE4MDT9</accession>
<keyword evidence="1" id="KW-0812">Transmembrane</keyword>
<keyword evidence="4" id="KW-1185">Reference proteome</keyword>
<dbReference type="PANTHER" id="PTHR22911:SF137">
    <property type="entry name" value="SOLUTE CARRIER FAMILY 35 MEMBER G2-RELATED"/>
    <property type="match status" value="1"/>
</dbReference>
<feature type="transmembrane region" description="Helical" evidence="1">
    <location>
        <begin position="87"/>
        <end position="104"/>
    </location>
</feature>
<gene>
    <name evidence="3" type="ORF">McpCs1_04470</name>
</gene>
<dbReference type="InterPro" id="IPR000620">
    <property type="entry name" value="EamA_dom"/>
</dbReference>
<dbReference type="Pfam" id="PF00892">
    <property type="entry name" value="EamA"/>
    <property type="match status" value="2"/>
</dbReference>
<dbReference type="Proteomes" id="UP001283212">
    <property type="component" value="Unassembled WGS sequence"/>
</dbReference>
<dbReference type="RefSeq" id="WP_338095616.1">
    <property type="nucleotide sequence ID" value="NZ_JAWDKB010000002.1"/>
</dbReference>
<evidence type="ECO:0000259" key="2">
    <source>
        <dbReference type="Pfam" id="PF00892"/>
    </source>
</evidence>
<dbReference type="GO" id="GO:0016020">
    <property type="term" value="C:membrane"/>
    <property type="evidence" value="ECO:0007669"/>
    <property type="project" value="InterPro"/>
</dbReference>
<name>A0AAE4MDT9_9EURY</name>
<dbReference type="AlphaFoldDB" id="A0AAE4MDT9"/>
<proteinExistence type="predicted"/>
<protein>
    <recommendedName>
        <fullName evidence="2">EamA domain-containing protein</fullName>
    </recommendedName>
</protein>
<dbReference type="InterPro" id="IPR037185">
    <property type="entry name" value="EmrE-like"/>
</dbReference>
<evidence type="ECO:0000313" key="4">
    <source>
        <dbReference type="Proteomes" id="UP001283212"/>
    </source>
</evidence>
<keyword evidence="1" id="KW-1133">Transmembrane helix</keyword>
<evidence type="ECO:0000256" key="1">
    <source>
        <dbReference type="SAM" id="Phobius"/>
    </source>
</evidence>
<sequence length="320" mass="34067">MDLKKLSNSVVLCSVLVLLAACCYGILSTIVKIALGNGVGIPVILVGKFFYGWVILLALVIVVHFLFPRTDKPAKSTLPPWKRGVVLFFTGIVMCLVTVCYFYSVSYLPVSVAVILLFQFSWMGVVIEAVANHKMPSRNQLIAVLIIFVGTIFAGGTIGFGMDINPFGVVLGLLAAFFYALFVFLSGRVEPSMRPMNRSFFIATAGFIFVCALIACIDSPAAIPAGIFGSDAIVYGIALGLFGVALPILFLAIGAPRISTGMATILNSIELPVEVLAAAIVLVEAVSAWQWLGVLIILAGIAFPHLMERKISSGLGEDAA</sequence>